<accession>A0A3Q3WKW4</accession>
<dbReference type="PANTHER" id="PTHR34649:SF1">
    <property type="entry name" value="CILIA- AND FLAGELLA-ASSOCIATED PROTEIN 99"/>
    <property type="match status" value="1"/>
</dbReference>
<reference evidence="3" key="1">
    <citation type="submission" date="2025-08" db="UniProtKB">
        <authorList>
            <consortium name="Ensembl"/>
        </authorList>
    </citation>
    <scope>IDENTIFICATION</scope>
</reference>
<feature type="coiled-coil region" evidence="1">
    <location>
        <begin position="345"/>
        <end position="383"/>
    </location>
</feature>
<evidence type="ECO:0000313" key="3">
    <source>
        <dbReference type="Ensembl" id="ENSMMOP00000018336.1"/>
    </source>
</evidence>
<dbReference type="Proteomes" id="UP000261620">
    <property type="component" value="Unplaced"/>
</dbReference>
<feature type="region of interest" description="Disordered" evidence="2">
    <location>
        <begin position="557"/>
        <end position="580"/>
    </location>
</feature>
<evidence type="ECO:0000256" key="2">
    <source>
        <dbReference type="SAM" id="MobiDB-lite"/>
    </source>
</evidence>
<dbReference type="PANTHER" id="PTHR34649">
    <property type="entry name" value="CILIA- AND FLAGELLA-ASSOCIATED PROTEIN 99"/>
    <property type="match status" value="1"/>
</dbReference>
<proteinExistence type="predicted"/>
<dbReference type="AlphaFoldDB" id="A0A3Q3WKW4"/>
<protein>
    <submittedName>
        <fullName evidence="3">Uncharacterized protein</fullName>
    </submittedName>
</protein>
<dbReference type="OMA" id="VQDGRYC"/>
<keyword evidence="4" id="KW-1185">Reference proteome</keyword>
<sequence length="649" mass="75182">MASNYGSLVKQAIGLLDKFNAGRHCLDGFIEDAAKDLQNMDALHKKFVLDVVSGCIEHKNLLDVVINVFYCQNGKYLTRGDRSQFAIICYLIMFALDDLGLQGFSNIVKSLDLEKMQTFMTFFLTNLNTRIQVEWSKVYDAAYVEKHWIDSLLRWRPEIIILMEQLACGTQVKKVPVKTTVPKEFLLGSKPKHPSLPVPELIPPQEKCKPISDGTFERQLTFLTNHHFVLQKVVSHITVELDSKLKFSSFHASGLPPSNKTNGQPIKLNRAAIQRQKALHDRQMEEEVQRIERLVEGAREPSSFLQWQKEMREKDLQEELIKTERRRVERGINIEEAAMARTRMMERNQMTAQLKKEEMAELMQRYAEKRLQEEKEMRDLVQQVAEGHKNSKMAKERLQEFKQNIVKEVLEQNREFLQRALEEAQAELSKKFTVIHEIRAIESLPRNSVRNFDETETAGHGLLGEMSLAELRERLARLKEAQQAEQQEKREHILMEKQKEKQLLLEQLGTINLQRRALAHAAAVRKEEERKSRLTLQQRVAQDETLVTLQRQLEKKRQERQRLKQTESKKAKTSEKKTTTHTIKNIETHDRVSMKSKDFSLSVFVSVVHHSSSCFLVLPEKLEGEKLGGTGAKLRASYTEDCSLCSFLR</sequence>
<dbReference type="Ensembl" id="ENSMMOT00000018634.1">
    <property type="protein sequence ID" value="ENSMMOP00000018336.1"/>
    <property type="gene ID" value="ENSMMOG00000013878.1"/>
</dbReference>
<dbReference type="InterPro" id="IPR039341">
    <property type="entry name" value="CFAP99"/>
</dbReference>
<keyword evidence="1" id="KW-0175">Coiled coil</keyword>
<organism evidence="3 4">
    <name type="scientific">Mola mola</name>
    <name type="common">Ocean sunfish</name>
    <name type="synonym">Tetraodon mola</name>
    <dbReference type="NCBI Taxonomy" id="94237"/>
    <lineage>
        <taxon>Eukaryota</taxon>
        <taxon>Metazoa</taxon>
        <taxon>Chordata</taxon>
        <taxon>Craniata</taxon>
        <taxon>Vertebrata</taxon>
        <taxon>Euteleostomi</taxon>
        <taxon>Actinopterygii</taxon>
        <taxon>Neopterygii</taxon>
        <taxon>Teleostei</taxon>
        <taxon>Neoteleostei</taxon>
        <taxon>Acanthomorphata</taxon>
        <taxon>Eupercaria</taxon>
        <taxon>Tetraodontiformes</taxon>
        <taxon>Molidae</taxon>
        <taxon>Mola</taxon>
    </lineage>
</organism>
<evidence type="ECO:0000256" key="1">
    <source>
        <dbReference type="SAM" id="Coils"/>
    </source>
</evidence>
<evidence type="ECO:0000313" key="4">
    <source>
        <dbReference type="Proteomes" id="UP000261620"/>
    </source>
</evidence>
<dbReference type="STRING" id="94237.ENSMMOP00000018336"/>
<name>A0A3Q3WKW4_MOLML</name>
<reference evidence="3" key="2">
    <citation type="submission" date="2025-09" db="UniProtKB">
        <authorList>
            <consortium name="Ensembl"/>
        </authorList>
    </citation>
    <scope>IDENTIFICATION</scope>
</reference>